<dbReference type="Pfam" id="PF01549">
    <property type="entry name" value="ShK"/>
    <property type="match status" value="1"/>
</dbReference>
<name>A0A915NYD2_9BILA</name>
<evidence type="ECO:0000313" key="3">
    <source>
        <dbReference type="WBParaSite" id="scf7180000421815.g7781"/>
    </source>
</evidence>
<evidence type="ECO:0000259" key="1">
    <source>
        <dbReference type="Pfam" id="PF01549"/>
    </source>
</evidence>
<accession>A0A915NYD2</accession>
<keyword evidence="2" id="KW-1185">Reference proteome</keyword>
<evidence type="ECO:0000313" key="2">
    <source>
        <dbReference type="Proteomes" id="UP000887560"/>
    </source>
</evidence>
<proteinExistence type="predicted"/>
<organism evidence="2 3">
    <name type="scientific">Meloidogyne floridensis</name>
    <dbReference type="NCBI Taxonomy" id="298350"/>
    <lineage>
        <taxon>Eukaryota</taxon>
        <taxon>Metazoa</taxon>
        <taxon>Ecdysozoa</taxon>
        <taxon>Nematoda</taxon>
        <taxon>Chromadorea</taxon>
        <taxon>Rhabditida</taxon>
        <taxon>Tylenchina</taxon>
        <taxon>Tylenchomorpha</taxon>
        <taxon>Tylenchoidea</taxon>
        <taxon>Meloidogynidae</taxon>
        <taxon>Meloidogyninae</taxon>
        <taxon>Meloidogyne</taxon>
    </lineage>
</organism>
<reference evidence="3" key="1">
    <citation type="submission" date="2022-11" db="UniProtKB">
        <authorList>
            <consortium name="WormBaseParasite"/>
        </authorList>
    </citation>
    <scope>IDENTIFICATION</scope>
</reference>
<dbReference type="InterPro" id="IPR003582">
    <property type="entry name" value="ShKT_dom"/>
</dbReference>
<dbReference type="WBParaSite" id="scf7180000421815.g7781">
    <property type="protein sequence ID" value="scf7180000421815.g7781"/>
    <property type="gene ID" value="scf7180000421815.g7781"/>
</dbReference>
<sequence length="72" mass="8421">MFWICFDFVRNKPSTTTTPPPTFAPEQQQQRPQFQPFRVCHDSSPSACLRWLPFCATSAWMQQFCKASCRLC</sequence>
<protein>
    <submittedName>
        <fullName evidence="3">ShKT domain-containing protein</fullName>
    </submittedName>
</protein>
<dbReference type="Proteomes" id="UP000887560">
    <property type="component" value="Unplaced"/>
</dbReference>
<feature type="domain" description="ShKT" evidence="1">
    <location>
        <begin position="40"/>
        <end position="72"/>
    </location>
</feature>
<dbReference type="AlphaFoldDB" id="A0A915NYD2"/>